<gene>
    <name evidence="2" type="ordered locus">Caul_3804</name>
</gene>
<dbReference type="GO" id="GO:0007165">
    <property type="term" value="P:signal transduction"/>
    <property type="evidence" value="ECO:0007669"/>
    <property type="project" value="InterPro"/>
</dbReference>
<dbReference type="HOGENOM" id="CLU_747290_0_0_5"/>
<dbReference type="InterPro" id="IPR000157">
    <property type="entry name" value="TIR_dom"/>
</dbReference>
<dbReference type="Pfam" id="PF13676">
    <property type="entry name" value="TIR_2"/>
    <property type="match status" value="1"/>
</dbReference>
<dbReference type="InterPro" id="IPR035897">
    <property type="entry name" value="Toll_tir_struct_dom_sf"/>
</dbReference>
<dbReference type="eggNOG" id="COG4916">
    <property type="taxonomic scope" value="Bacteria"/>
</dbReference>
<accession>B0SV40</accession>
<dbReference type="STRING" id="366602.Caul_3804"/>
<feature type="domain" description="TIR" evidence="1">
    <location>
        <begin position="241"/>
        <end position="374"/>
    </location>
</feature>
<proteinExistence type="predicted"/>
<organism evidence="2">
    <name type="scientific">Caulobacter sp. (strain K31)</name>
    <dbReference type="NCBI Taxonomy" id="366602"/>
    <lineage>
        <taxon>Bacteria</taxon>
        <taxon>Pseudomonadati</taxon>
        <taxon>Pseudomonadota</taxon>
        <taxon>Alphaproteobacteria</taxon>
        <taxon>Caulobacterales</taxon>
        <taxon>Caulobacteraceae</taxon>
        <taxon>Caulobacter</taxon>
    </lineage>
</organism>
<dbReference type="KEGG" id="cak:Caul_3804"/>
<dbReference type="AlphaFoldDB" id="B0SV40"/>
<dbReference type="OrthoDB" id="4774809at2"/>
<dbReference type="SUPFAM" id="SSF52200">
    <property type="entry name" value="Toll/Interleukin receptor TIR domain"/>
    <property type="match status" value="1"/>
</dbReference>
<name>B0SV40_CAUSK</name>
<sequence length="374" mass="41590">MRGMDLRRVLTVGVTYTGEKIEGVEIDNLGLCQPGVNQEAAAFPLYEYDTIIINPKSFTHFLFGQAGEFSNEPYELGKLKGQNEHYDFDSAFYADDRQKEMEAALAAGATVVWCLSDPKRVNFFGYRETHLGYAAPKVAALVKRSTLLEKKGRKMGAVDPDSPFMRYFDVLSRTGWTFCLSDPADGITSIASTPEGYSLGGRVVLGTTVGWLLTPPTSQDAENQLVIDSLALEKADPAHEKYHGIFLSHTGIDKPFVRRLRDDLLAHGVPRVWLDEAEIDIGDSLIAKIDEGMKLSRYIAVVLSTKSIDAPWVKKELDVAMNREIASGQVVVLPLLYEACELPEFLKGKLYADFSKPEDYEAVLAKLLRRLRIA</sequence>
<dbReference type="Gene3D" id="3.40.50.10140">
    <property type="entry name" value="Toll/interleukin-1 receptor homology (TIR) domain"/>
    <property type="match status" value="1"/>
</dbReference>
<evidence type="ECO:0000313" key="2">
    <source>
        <dbReference type="EMBL" id="ABZ72930.1"/>
    </source>
</evidence>
<dbReference type="EMBL" id="CP000927">
    <property type="protein sequence ID" value="ABZ72930.1"/>
    <property type="molecule type" value="Genomic_DNA"/>
</dbReference>
<evidence type="ECO:0000259" key="1">
    <source>
        <dbReference type="PROSITE" id="PS50104"/>
    </source>
</evidence>
<protein>
    <submittedName>
        <fullName evidence="2">TIR protein</fullName>
    </submittedName>
</protein>
<dbReference type="SMART" id="SM00255">
    <property type="entry name" value="TIR"/>
    <property type="match status" value="1"/>
</dbReference>
<dbReference type="PROSITE" id="PS50104">
    <property type="entry name" value="TIR"/>
    <property type="match status" value="1"/>
</dbReference>
<reference evidence="2" key="1">
    <citation type="submission" date="2008-01" db="EMBL/GenBank/DDBJ databases">
        <title>Complete sequence of chromosome of Caulobacter sp. K31.</title>
        <authorList>
            <consortium name="US DOE Joint Genome Institute"/>
            <person name="Copeland A."/>
            <person name="Lucas S."/>
            <person name="Lapidus A."/>
            <person name="Barry K."/>
            <person name="Glavina del Rio T."/>
            <person name="Dalin E."/>
            <person name="Tice H."/>
            <person name="Pitluck S."/>
            <person name="Bruce D."/>
            <person name="Goodwin L."/>
            <person name="Thompson L.S."/>
            <person name="Brettin T."/>
            <person name="Detter J.C."/>
            <person name="Han C."/>
            <person name="Schmutz J."/>
            <person name="Larimer F."/>
            <person name="Land M."/>
            <person name="Hauser L."/>
            <person name="Kyrpides N."/>
            <person name="Kim E."/>
            <person name="Stephens C."/>
            <person name="Richardson P."/>
        </authorList>
    </citation>
    <scope>NUCLEOTIDE SEQUENCE [LARGE SCALE GENOMIC DNA]</scope>
    <source>
        <strain evidence="2">K31</strain>
    </source>
</reference>